<evidence type="ECO:0000313" key="3">
    <source>
        <dbReference type="Proteomes" id="UP001551176"/>
    </source>
</evidence>
<dbReference type="Gene3D" id="3.40.630.30">
    <property type="match status" value="1"/>
</dbReference>
<reference evidence="2 3" key="1">
    <citation type="submission" date="2024-06" db="EMBL/GenBank/DDBJ databases">
        <title>The Natural Products Discovery Center: Release of the First 8490 Sequenced Strains for Exploring Actinobacteria Biosynthetic Diversity.</title>
        <authorList>
            <person name="Kalkreuter E."/>
            <person name="Kautsar S.A."/>
            <person name="Yang D."/>
            <person name="Bader C.D."/>
            <person name="Teijaro C.N."/>
            <person name="Fluegel L."/>
            <person name="Davis C.M."/>
            <person name="Simpson J.R."/>
            <person name="Lauterbach L."/>
            <person name="Steele A.D."/>
            <person name="Gui C."/>
            <person name="Meng S."/>
            <person name="Li G."/>
            <person name="Viehrig K."/>
            <person name="Ye F."/>
            <person name="Su P."/>
            <person name="Kiefer A.F."/>
            <person name="Nichols A."/>
            <person name="Cepeda A.J."/>
            <person name="Yan W."/>
            <person name="Fan B."/>
            <person name="Jiang Y."/>
            <person name="Adhikari A."/>
            <person name="Zheng C.-J."/>
            <person name="Schuster L."/>
            <person name="Cowan T.M."/>
            <person name="Smanski M.J."/>
            <person name="Chevrette M.G."/>
            <person name="De Carvalho L.P.S."/>
            <person name="Shen B."/>
        </authorList>
    </citation>
    <scope>NUCLEOTIDE SEQUENCE [LARGE SCALE GENOMIC DNA]</scope>
    <source>
        <strain evidence="2 3">NPDC046838</strain>
    </source>
</reference>
<dbReference type="EMBL" id="JBEYXV010000015">
    <property type="protein sequence ID" value="MEU6824508.1"/>
    <property type="molecule type" value="Genomic_DNA"/>
</dbReference>
<dbReference type="Pfam" id="PF00583">
    <property type="entry name" value="Acetyltransf_1"/>
    <property type="match status" value="1"/>
</dbReference>
<accession>A0ABV3BU20</accession>
<dbReference type="PROSITE" id="PS51186">
    <property type="entry name" value="GNAT"/>
    <property type="match status" value="1"/>
</dbReference>
<organism evidence="2 3">
    <name type="scientific">Streptomyces atriruber</name>
    <dbReference type="NCBI Taxonomy" id="545121"/>
    <lineage>
        <taxon>Bacteria</taxon>
        <taxon>Bacillati</taxon>
        <taxon>Actinomycetota</taxon>
        <taxon>Actinomycetes</taxon>
        <taxon>Kitasatosporales</taxon>
        <taxon>Streptomycetaceae</taxon>
        <taxon>Streptomyces</taxon>
    </lineage>
</organism>
<proteinExistence type="predicted"/>
<evidence type="ECO:0000259" key="1">
    <source>
        <dbReference type="PROSITE" id="PS51186"/>
    </source>
</evidence>
<dbReference type="RefSeq" id="WP_359353911.1">
    <property type="nucleotide sequence ID" value="NZ_JBEYXV010000015.1"/>
</dbReference>
<dbReference type="InterPro" id="IPR000182">
    <property type="entry name" value="GNAT_dom"/>
</dbReference>
<gene>
    <name evidence="2" type="ORF">ABZ921_28080</name>
</gene>
<name>A0ABV3BU20_9ACTN</name>
<comment type="caution">
    <text evidence="2">The sequence shown here is derived from an EMBL/GenBank/DDBJ whole genome shotgun (WGS) entry which is preliminary data.</text>
</comment>
<dbReference type="Proteomes" id="UP001551176">
    <property type="component" value="Unassembled WGS sequence"/>
</dbReference>
<dbReference type="CDD" id="cd04301">
    <property type="entry name" value="NAT_SF"/>
    <property type="match status" value="1"/>
</dbReference>
<dbReference type="InterPro" id="IPR052523">
    <property type="entry name" value="Trichothecene_AcTrans"/>
</dbReference>
<dbReference type="PANTHER" id="PTHR42791:SF1">
    <property type="entry name" value="N-ACETYLTRANSFERASE DOMAIN-CONTAINING PROTEIN"/>
    <property type="match status" value="1"/>
</dbReference>
<keyword evidence="3" id="KW-1185">Reference proteome</keyword>
<evidence type="ECO:0000313" key="2">
    <source>
        <dbReference type="EMBL" id="MEU6824508.1"/>
    </source>
</evidence>
<sequence>MGVAIRRAGEGDRADVVRLLDAALVHDPVSSWVFPGEEHRLRTHRALMAAFLDIALDEGYVDITEDGAAVALWWSVPAGSHEDAGSHEGDDGRDAAGAEDGPVLLRRAVDPDNERVELIGRLTEAIHPADRAHEYLHLIAVHPDRQGEGLGTALVTAVLERCDRDGLHAYLEASNARSRDLYARLGFTFMGTTLDLPDGPPMWPMWREPQRTAADDR</sequence>
<protein>
    <submittedName>
        <fullName evidence="2">GNAT family N-acetyltransferase</fullName>
    </submittedName>
</protein>
<dbReference type="PANTHER" id="PTHR42791">
    <property type="entry name" value="GNAT FAMILY ACETYLTRANSFERASE"/>
    <property type="match status" value="1"/>
</dbReference>
<feature type="domain" description="N-acetyltransferase" evidence="1">
    <location>
        <begin position="3"/>
        <end position="210"/>
    </location>
</feature>
<dbReference type="SUPFAM" id="SSF55729">
    <property type="entry name" value="Acyl-CoA N-acyltransferases (Nat)"/>
    <property type="match status" value="1"/>
</dbReference>
<dbReference type="InterPro" id="IPR016181">
    <property type="entry name" value="Acyl_CoA_acyltransferase"/>
</dbReference>